<dbReference type="STRING" id="91626.A0A0C9M5H3"/>
<dbReference type="OrthoDB" id="2537769at2759"/>
<dbReference type="AlphaFoldDB" id="A0A0C9M5H3"/>
<dbReference type="PANTHER" id="PTHR36452:SF1">
    <property type="entry name" value="DUF2461 DOMAIN-CONTAINING PROTEIN"/>
    <property type="match status" value="1"/>
</dbReference>
<organism evidence="2">
    <name type="scientific">Mucor ambiguus</name>
    <dbReference type="NCBI Taxonomy" id="91626"/>
    <lineage>
        <taxon>Eukaryota</taxon>
        <taxon>Fungi</taxon>
        <taxon>Fungi incertae sedis</taxon>
        <taxon>Mucoromycota</taxon>
        <taxon>Mucoromycotina</taxon>
        <taxon>Mucoromycetes</taxon>
        <taxon>Mucorales</taxon>
        <taxon>Mucorineae</taxon>
        <taxon>Mucoraceae</taxon>
        <taxon>Mucor</taxon>
    </lineage>
</organism>
<dbReference type="EMBL" id="DF836362">
    <property type="protein sequence ID" value="GAN04786.1"/>
    <property type="molecule type" value="Genomic_DNA"/>
</dbReference>
<feature type="compositionally biased region" description="Basic residues" evidence="1">
    <location>
        <begin position="32"/>
        <end position="51"/>
    </location>
</feature>
<dbReference type="Pfam" id="PF09365">
    <property type="entry name" value="DUF2461"/>
    <property type="match status" value="1"/>
</dbReference>
<dbReference type="NCBIfam" id="TIGR02453">
    <property type="entry name" value="TIGR02453 family protein"/>
    <property type="match status" value="1"/>
</dbReference>
<keyword evidence="3" id="KW-1185">Reference proteome</keyword>
<accession>A0A0C9M5H3</accession>
<dbReference type="InterPro" id="IPR012808">
    <property type="entry name" value="CHP02453"/>
</dbReference>
<gene>
    <name evidence="2" type="ORF">MAM1_0073c04251</name>
</gene>
<evidence type="ECO:0000313" key="3">
    <source>
        <dbReference type="Proteomes" id="UP000053815"/>
    </source>
</evidence>
<feature type="compositionally biased region" description="Acidic residues" evidence="1">
    <location>
        <begin position="61"/>
        <end position="96"/>
    </location>
</feature>
<dbReference type="PANTHER" id="PTHR36452">
    <property type="entry name" value="CHROMOSOME 12, WHOLE GENOME SHOTGUN SEQUENCE"/>
    <property type="match status" value="1"/>
</dbReference>
<feature type="compositionally biased region" description="Basic residues" evidence="1">
    <location>
        <begin position="101"/>
        <end position="119"/>
    </location>
</feature>
<reference evidence="2" key="1">
    <citation type="submission" date="2014-09" db="EMBL/GenBank/DDBJ databases">
        <title>Draft genome sequence of an oleaginous Mucoromycotina fungus Mucor ambiguus NBRC6742.</title>
        <authorList>
            <person name="Takeda I."/>
            <person name="Yamane N."/>
            <person name="Morita T."/>
            <person name="Tamano K."/>
            <person name="Machida M."/>
            <person name="Baker S."/>
            <person name="Koike H."/>
        </authorList>
    </citation>
    <scope>NUCLEOTIDE SEQUENCE</scope>
    <source>
        <strain evidence="2">NBRC 6742</strain>
    </source>
</reference>
<protein>
    <submittedName>
        <fullName evidence="2">Uncharacterized protein</fullName>
    </submittedName>
</protein>
<feature type="region of interest" description="Disordered" evidence="1">
    <location>
        <begin position="1"/>
        <end position="139"/>
    </location>
</feature>
<proteinExistence type="predicted"/>
<feature type="compositionally biased region" description="Acidic residues" evidence="1">
    <location>
        <begin position="125"/>
        <end position="137"/>
    </location>
</feature>
<name>A0A0C9M5H3_9FUNG</name>
<evidence type="ECO:0000256" key="1">
    <source>
        <dbReference type="SAM" id="MobiDB-lite"/>
    </source>
</evidence>
<sequence length="384" mass="43350">MVSARKRKQVSYNQSDDSDFMSDDQVRSTPAKSKKSTAHKKGSSKRAKRVKSPSPSPSPSSEDDSDSGSDFQEEQDRDEDDQEEKVVDDDESDDKEEEAKKRPKTKAKAKATKNSKKNTQKSDSSEDEQENSDDEVFNENNVKKHKLVIPRPKGSPFADAISPDTLEFLAELAVNNDRDFMRLKAKEWTAAKKDFTDLCGLLMTEVHQADPTTRVEEAKHAVYRQNRDLRFSNDKSPYKRNLSASFSRTGRKFADAGYHISIKPNNESMVGIGMWQPDATRLANMRASIIRHGDLMREALSTDALKEVFDGKYGTAILSDEDKLKVAPKNIAKDHPEIELLRYRSFAIVKRFTDEEVVSEGFLDKVMDVIEASVPFVAVVNSWI</sequence>
<evidence type="ECO:0000313" key="2">
    <source>
        <dbReference type="EMBL" id="GAN04786.1"/>
    </source>
</evidence>
<dbReference type="Proteomes" id="UP000053815">
    <property type="component" value="Unassembled WGS sequence"/>
</dbReference>